<proteinExistence type="inferred from homology"/>
<organism evidence="8 9">
    <name type="scientific">Acetobacteroides hydrogenigenes</name>
    <dbReference type="NCBI Taxonomy" id="979970"/>
    <lineage>
        <taxon>Bacteria</taxon>
        <taxon>Pseudomonadati</taxon>
        <taxon>Bacteroidota</taxon>
        <taxon>Bacteroidia</taxon>
        <taxon>Bacteroidales</taxon>
        <taxon>Rikenellaceae</taxon>
        <taxon>Acetobacteroides</taxon>
    </lineage>
</organism>
<feature type="signal peptide" evidence="6">
    <location>
        <begin position="1"/>
        <end position="22"/>
    </location>
</feature>
<dbReference type="Gene3D" id="3.20.20.80">
    <property type="entry name" value="Glycosidases"/>
    <property type="match status" value="1"/>
</dbReference>
<dbReference type="PANTHER" id="PTHR10030">
    <property type="entry name" value="ALPHA-L-FUCOSIDASE"/>
    <property type="match status" value="1"/>
</dbReference>
<dbReference type="SUPFAM" id="SSF51445">
    <property type="entry name" value="(Trans)glycosidases"/>
    <property type="match status" value="1"/>
</dbReference>
<feature type="chain" id="PRO_5020294671" description="alpha-L-fucosidase" evidence="6">
    <location>
        <begin position="23"/>
        <end position="717"/>
    </location>
</feature>
<dbReference type="InterPro" id="IPR000421">
    <property type="entry name" value="FA58C"/>
</dbReference>
<evidence type="ECO:0000313" key="8">
    <source>
        <dbReference type="EMBL" id="TCN65394.1"/>
    </source>
</evidence>
<dbReference type="GO" id="GO:0004560">
    <property type="term" value="F:alpha-L-fucosidase activity"/>
    <property type="evidence" value="ECO:0007669"/>
    <property type="project" value="InterPro"/>
</dbReference>
<evidence type="ECO:0000256" key="2">
    <source>
        <dbReference type="ARBA" id="ARBA00012662"/>
    </source>
</evidence>
<dbReference type="InterPro" id="IPR000933">
    <property type="entry name" value="Glyco_hydro_29"/>
</dbReference>
<dbReference type="EC" id="3.2.1.51" evidence="2"/>
<dbReference type="RefSeq" id="WP_131839775.1">
    <property type="nucleotide sequence ID" value="NZ_SLWB01000011.1"/>
</dbReference>
<dbReference type="PROSITE" id="PS50022">
    <property type="entry name" value="FA58C_3"/>
    <property type="match status" value="1"/>
</dbReference>
<dbReference type="SUPFAM" id="SSF49785">
    <property type="entry name" value="Galactose-binding domain-like"/>
    <property type="match status" value="2"/>
</dbReference>
<protein>
    <recommendedName>
        <fullName evidence="2">alpha-L-fucosidase</fullName>
        <ecNumber evidence="2">3.2.1.51</ecNumber>
    </recommendedName>
</protein>
<dbReference type="SMART" id="SM00812">
    <property type="entry name" value="Alpha_L_fucos"/>
    <property type="match status" value="1"/>
</dbReference>
<name>A0A4R2EGL4_9BACT</name>
<dbReference type="Pfam" id="PF13290">
    <property type="entry name" value="CHB_HEX_C_1"/>
    <property type="match status" value="1"/>
</dbReference>
<dbReference type="GO" id="GO:0005764">
    <property type="term" value="C:lysosome"/>
    <property type="evidence" value="ECO:0007669"/>
    <property type="project" value="TreeGrafter"/>
</dbReference>
<feature type="domain" description="F5/8 type C" evidence="7">
    <location>
        <begin position="561"/>
        <end position="714"/>
    </location>
</feature>
<keyword evidence="5" id="KW-0326">Glycosidase</keyword>
<accession>A0A4R2EGL4</accession>
<evidence type="ECO:0000256" key="3">
    <source>
        <dbReference type="ARBA" id="ARBA00022729"/>
    </source>
</evidence>
<dbReference type="InterPro" id="IPR059177">
    <property type="entry name" value="GH29D-like_dom"/>
</dbReference>
<dbReference type="InterPro" id="IPR008979">
    <property type="entry name" value="Galactose-bd-like_sf"/>
</dbReference>
<dbReference type="InterPro" id="IPR017853">
    <property type="entry name" value="GH"/>
</dbReference>
<dbReference type="PANTHER" id="PTHR10030:SF37">
    <property type="entry name" value="ALPHA-L-FUCOSIDASE-RELATED"/>
    <property type="match status" value="1"/>
</dbReference>
<evidence type="ECO:0000259" key="7">
    <source>
        <dbReference type="PROSITE" id="PS50022"/>
    </source>
</evidence>
<dbReference type="OrthoDB" id="1389336at2"/>
<evidence type="ECO:0000256" key="1">
    <source>
        <dbReference type="ARBA" id="ARBA00007951"/>
    </source>
</evidence>
<dbReference type="Gene3D" id="2.60.120.260">
    <property type="entry name" value="Galactose-binding domain-like"/>
    <property type="match status" value="2"/>
</dbReference>
<dbReference type="InterPro" id="IPR057739">
    <property type="entry name" value="Glyco_hydro_29_N"/>
</dbReference>
<dbReference type="GO" id="GO:0016139">
    <property type="term" value="P:glycoside catabolic process"/>
    <property type="evidence" value="ECO:0007669"/>
    <property type="project" value="TreeGrafter"/>
</dbReference>
<keyword evidence="9" id="KW-1185">Reference proteome</keyword>
<dbReference type="Pfam" id="PF00754">
    <property type="entry name" value="F5_F8_type_C"/>
    <property type="match status" value="1"/>
</dbReference>
<evidence type="ECO:0000313" key="9">
    <source>
        <dbReference type="Proteomes" id="UP000294830"/>
    </source>
</evidence>
<dbReference type="Pfam" id="PF01120">
    <property type="entry name" value="Alpha_L_fucos"/>
    <property type="match status" value="1"/>
</dbReference>
<dbReference type="AlphaFoldDB" id="A0A4R2EGL4"/>
<dbReference type="FunFam" id="3.20.20.80:FF:000052">
    <property type="entry name" value="Putative alpha-L-fucosidase 1"/>
    <property type="match status" value="1"/>
</dbReference>
<evidence type="ECO:0000256" key="5">
    <source>
        <dbReference type="ARBA" id="ARBA00023295"/>
    </source>
</evidence>
<keyword evidence="4" id="KW-0378">Hydrolase</keyword>
<gene>
    <name evidence="8" type="ORF">CLV25_11173</name>
</gene>
<dbReference type="EMBL" id="SLWB01000011">
    <property type="protein sequence ID" value="TCN65394.1"/>
    <property type="molecule type" value="Genomic_DNA"/>
</dbReference>
<sequence>MKLAKTSALLLAAALLSITAYAQQKENYYVKSVKFPANATIEQKVKMAARVVPTPQQKAWQELELTAFLHFTINTFTNLEWGHGTEDPQLFNPTHFDADQWVKSLKDAGFKMAILTAKHHDGFCLWPSKVTKHTVAASPWKNGKGDVVRELRDACTKYGMRFGVYLSPWDRNAECYGDSPRYNKFFMEQLTELLTNYGKVDEVWFDGACGEGPNGKKQEYSWKEYYQLIHKLQPNAVVAVSGEDVRWVGTESGYGRPTEWSTTVLNPGGTNESAAVNQQLGINAMKNDLGSRELLAKANQVFWWPSEVDVSIRPGWFYHKAEDSRVKSLNKLVDIYFNSVGMNSVLLLNVPPDTRGLIQESDVKRLKEFGEYISATFKTNLAVGAKAGAANGAIDKSAKTNWSPKMLPAVAELSLARPSEFNVFMIQEDITKGQRVEEFAVEAFINGAWKEVGRGTTIGYKRLLRLPTTTASKIRVSILKSRDIPNISNIGLFMAPELLADPVISRDKQGNVKISSESKTVNIRYTTDGSEPTAASNLYDKPFALPQGGVVKARTFINNNSVFSEVKQESFDICTAKWTVVSSSAAQGSFPAVNAIDGASSSMWHTPWDGANLPKHPHSIVVDLGETLTLKGFTYAPRTDGNISGTPMHYEFYTSTDGVTWQKAACKGEFANIKHNPIKQEVMFDAPAVARFFKFVALDEVEGKEWTSVGELGVITR</sequence>
<dbReference type="Proteomes" id="UP000294830">
    <property type="component" value="Unassembled WGS sequence"/>
</dbReference>
<keyword evidence="3 6" id="KW-0732">Signal</keyword>
<evidence type="ECO:0000256" key="6">
    <source>
        <dbReference type="SAM" id="SignalP"/>
    </source>
</evidence>
<comment type="caution">
    <text evidence="8">The sequence shown here is derived from an EMBL/GenBank/DDBJ whole genome shotgun (WGS) entry which is preliminary data.</text>
</comment>
<reference evidence="8 9" key="1">
    <citation type="submission" date="2019-03" db="EMBL/GenBank/DDBJ databases">
        <title>Genomic Encyclopedia of Archaeal and Bacterial Type Strains, Phase II (KMG-II): from individual species to whole genera.</title>
        <authorList>
            <person name="Goeker M."/>
        </authorList>
    </citation>
    <scope>NUCLEOTIDE SEQUENCE [LARGE SCALE GENOMIC DNA]</scope>
    <source>
        <strain evidence="8 9">RL-C</strain>
    </source>
</reference>
<comment type="similarity">
    <text evidence="1">Belongs to the glycosyl hydrolase 29 family.</text>
</comment>
<dbReference type="GO" id="GO:0006004">
    <property type="term" value="P:fucose metabolic process"/>
    <property type="evidence" value="ECO:0007669"/>
    <property type="project" value="TreeGrafter"/>
</dbReference>
<evidence type="ECO:0000256" key="4">
    <source>
        <dbReference type="ARBA" id="ARBA00022801"/>
    </source>
</evidence>